<accession>A0A5B7FA77</accession>
<name>A0A5B7FA77_PORTR</name>
<organism evidence="1 2">
    <name type="scientific">Portunus trituberculatus</name>
    <name type="common">Swimming crab</name>
    <name type="synonym">Neptunus trituberculatus</name>
    <dbReference type="NCBI Taxonomy" id="210409"/>
    <lineage>
        <taxon>Eukaryota</taxon>
        <taxon>Metazoa</taxon>
        <taxon>Ecdysozoa</taxon>
        <taxon>Arthropoda</taxon>
        <taxon>Crustacea</taxon>
        <taxon>Multicrustacea</taxon>
        <taxon>Malacostraca</taxon>
        <taxon>Eumalacostraca</taxon>
        <taxon>Eucarida</taxon>
        <taxon>Decapoda</taxon>
        <taxon>Pleocyemata</taxon>
        <taxon>Brachyura</taxon>
        <taxon>Eubrachyura</taxon>
        <taxon>Portunoidea</taxon>
        <taxon>Portunidae</taxon>
        <taxon>Portuninae</taxon>
        <taxon>Portunus</taxon>
    </lineage>
</organism>
<sequence length="23" mass="2665">MSTSLVDRKGWWSRAGEEGARVW</sequence>
<protein>
    <submittedName>
        <fullName evidence="1">Uncharacterized protein</fullName>
    </submittedName>
</protein>
<reference evidence="1 2" key="1">
    <citation type="submission" date="2019-05" db="EMBL/GenBank/DDBJ databases">
        <title>Another draft genome of Portunus trituberculatus and its Hox gene families provides insights of decapod evolution.</title>
        <authorList>
            <person name="Jeong J.-H."/>
            <person name="Song I."/>
            <person name="Kim S."/>
            <person name="Choi T."/>
            <person name="Kim D."/>
            <person name="Ryu S."/>
            <person name="Kim W."/>
        </authorList>
    </citation>
    <scope>NUCLEOTIDE SEQUENCE [LARGE SCALE GENOMIC DNA]</scope>
    <source>
        <tissue evidence="1">Muscle</tissue>
    </source>
</reference>
<dbReference type="EMBL" id="VSRR010005266">
    <property type="protein sequence ID" value="MPC41993.1"/>
    <property type="molecule type" value="Genomic_DNA"/>
</dbReference>
<evidence type="ECO:0000313" key="2">
    <source>
        <dbReference type="Proteomes" id="UP000324222"/>
    </source>
</evidence>
<evidence type="ECO:0000313" key="1">
    <source>
        <dbReference type="EMBL" id="MPC41993.1"/>
    </source>
</evidence>
<gene>
    <name evidence="1" type="ORF">E2C01_035604</name>
</gene>
<keyword evidence="2" id="KW-1185">Reference proteome</keyword>
<comment type="caution">
    <text evidence="1">The sequence shown here is derived from an EMBL/GenBank/DDBJ whole genome shotgun (WGS) entry which is preliminary data.</text>
</comment>
<proteinExistence type="predicted"/>
<dbReference type="Proteomes" id="UP000324222">
    <property type="component" value="Unassembled WGS sequence"/>
</dbReference>
<dbReference type="AlphaFoldDB" id="A0A5B7FA77"/>